<dbReference type="Pfam" id="PF13670">
    <property type="entry name" value="PepSY_2"/>
    <property type="match status" value="1"/>
</dbReference>
<dbReference type="Gene3D" id="3.10.450.40">
    <property type="match status" value="1"/>
</dbReference>
<evidence type="ECO:0000259" key="2">
    <source>
        <dbReference type="Pfam" id="PF13670"/>
    </source>
</evidence>
<feature type="chain" id="PRO_5045198568" description="PepSY domain-containing protein" evidence="1">
    <location>
        <begin position="28"/>
        <end position="95"/>
    </location>
</feature>
<feature type="signal peptide" evidence="1">
    <location>
        <begin position="1"/>
        <end position="27"/>
    </location>
</feature>
<keyword evidence="1" id="KW-0732">Signal</keyword>
<reference evidence="3" key="2">
    <citation type="submission" date="2021-08" db="EMBL/GenBank/DDBJ databases">
        <authorList>
            <person name="Tani A."/>
            <person name="Ola A."/>
            <person name="Ogura Y."/>
            <person name="Katsura K."/>
            <person name="Hayashi T."/>
        </authorList>
    </citation>
    <scope>NUCLEOTIDE SEQUENCE</scope>
    <source>
        <strain evidence="3">DSM 23674</strain>
    </source>
</reference>
<proteinExistence type="predicted"/>
<sequence>MKTFTKTPTALLLVLGLTLGAAAPALADQPGKDWMPMDQVVKALSQAGYADIREVEADDGHWEGKATKDGKLIEFHADAKTGAITKEKPADKDDD</sequence>
<dbReference type="EMBL" id="BPRA01000025">
    <property type="protein sequence ID" value="GJE57633.1"/>
    <property type="molecule type" value="Genomic_DNA"/>
</dbReference>
<evidence type="ECO:0000256" key="1">
    <source>
        <dbReference type="SAM" id="SignalP"/>
    </source>
</evidence>
<keyword evidence="4" id="KW-1185">Reference proteome</keyword>
<evidence type="ECO:0000313" key="4">
    <source>
        <dbReference type="Proteomes" id="UP001055101"/>
    </source>
</evidence>
<protein>
    <recommendedName>
        <fullName evidence="2">PepSY domain-containing protein</fullName>
    </recommendedName>
</protein>
<organism evidence="3 4">
    <name type="scientific">Methylobacterium thuringiense</name>
    <dbReference type="NCBI Taxonomy" id="1003091"/>
    <lineage>
        <taxon>Bacteria</taxon>
        <taxon>Pseudomonadati</taxon>
        <taxon>Pseudomonadota</taxon>
        <taxon>Alphaproteobacteria</taxon>
        <taxon>Hyphomicrobiales</taxon>
        <taxon>Methylobacteriaceae</taxon>
        <taxon>Methylobacterium</taxon>
    </lineage>
</organism>
<comment type="caution">
    <text evidence="3">The sequence shown here is derived from an EMBL/GenBank/DDBJ whole genome shotgun (WGS) entry which is preliminary data.</text>
</comment>
<dbReference type="RefSeq" id="WP_147816952.1">
    <property type="nucleotide sequence ID" value="NZ_BPRA01000025.1"/>
</dbReference>
<reference evidence="3" key="1">
    <citation type="journal article" date="2021" name="Front. Microbiol.">
        <title>Comprehensive Comparative Genomics and Phenotyping of Methylobacterium Species.</title>
        <authorList>
            <person name="Alessa O."/>
            <person name="Ogura Y."/>
            <person name="Fujitani Y."/>
            <person name="Takami H."/>
            <person name="Hayashi T."/>
            <person name="Sahin N."/>
            <person name="Tani A."/>
        </authorList>
    </citation>
    <scope>NUCLEOTIDE SEQUENCE</scope>
    <source>
        <strain evidence="3">DSM 23674</strain>
    </source>
</reference>
<name>A0ABQ4TSJ5_9HYPH</name>
<dbReference type="InterPro" id="IPR025711">
    <property type="entry name" value="PepSY"/>
</dbReference>
<feature type="domain" description="PepSY" evidence="2">
    <location>
        <begin position="17"/>
        <end position="88"/>
    </location>
</feature>
<dbReference type="Proteomes" id="UP001055101">
    <property type="component" value="Unassembled WGS sequence"/>
</dbReference>
<evidence type="ECO:0000313" key="3">
    <source>
        <dbReference type="EMBL" id="GJE57633.1"/>
    </source>
</evidence>
<gene>
    <name evidence="3" type="ORF">EKPJFOCH_4151</name>
</gene>
<accession>A0ABQ4TSJ5</accession>